<accession>A0A7J6VFZ8</accession>
<dbReference type="Proteomes" id="UP000554482">
    <property type="component" value="Unassembled WGS sequence"/>
</dbReference>
<sequence>MRLVKANATHIRSQMGWRTITALLPITARHPKASEAGRWSRATKEAAGEEAATKVSLDIGEMWLRLVQGPRKVCVESVDQREDIRTHALLSLQRCLMGVDDLCLPHDLWLQCFDLAIFTMLDDLLEIVQGHSPKDYPDCLQQAMAGGAKRLSRMEKYMKAKVRGKNSEKLQELVPKLLKNTLFVMRTRGVLTQRGALGGEVCGN</sequence>
<dbReference type="EMBL" id="JABWDY010033304">
    <property type="protein sequence ID" value="KAF5183508.1"/>
    <property type="molecule type" value="Genomic_DNA"/>
</dbReference>
<dbReference type="OrthoDB" id="430364at2759"/>
<reference evidence="1 2" key="1">
    <citation type="submission" date="2020-06" db="EMBL/GenBank/DDBJ databases">
        <title>Transcriptomic and genomic resources for Thalictrum thalictroides and T. hernandezii: Facilitating candidate gene discovery in an emerging model plant lineage.</title>
        <authorList>
            <person name="Arias T."/>
            <person name="Riano-Pachon D.M."/>
            <person name="Di Stilio V.S."/>
        </authorList>
    </citation>
    <scope>NUCLEOTIDE SEQUENCE [LARGE SCALE GENOMIC DNA]</scope>
    <source>
        <strain evidence="2">cv. WT478/WT964</strain>
        <tissue evidence="1">Leaves</tissue>
    </source>
</reference>
<proteinExistence type="predicted"/>
<evidence type="ECO:0000313" key="1">
    <source>
        <dbReference type="EMBL" id="KAF5183508.1"/>
    </source>
</evidence>
<dbReference type="PANTHER" id="PTHR10663">
    <property type="entry name" value="GUANYL-NUCLEOTIDE EXCHANGE FACTOR"/>
    <property type="match status" value="1"/>
</dbReference>
<evidence type="ECO:0000313" key="2">
    <source>
        <dbReference type="Proteomes" id="UP000554482"/>
    </source>
</evidence>
<gene>
    <name evidence="1" type="ORF">FRX31_026909</name>
</gene>
<name>A0A7J6VFZ8_THATH</name>
<organism evidence="1 2">
    <name type="scientific">Thalictrum thalictroides</name>
    <name type="common">Rue-anemone</name>
    <name type="synonym">Anemone thalictroides</name>
    <dbReference type="NCBI Taxonomy" id="46969"/>
    <lineage>
        <taxon>Eukaryota</taxon>
        <taxon>Viridiplantae</taxon>
        <taxon>Streptophyta</taxon>
        <taxon>Embryophyta</taxon>
        <taxon>Tracheophyta</taxon>
        <taxon>Spermatophyta</taxon>
        <taxon>Magnoliopsida</taxon>
        <taxon>Ranunculales</taxon>
        <taxon>Ranunculaceae</taxon>
        <taxon>Thalictroideae</taxon>
        <taxon>Thalictrum</taxon>
    </lineage>
</organism>
<protein>
    <submittedName>
        <fullName evidence="1">Arf guanine-nucleotide exchange factor gnom</fullName>
    </submittedName>
</protein>
<keyword evidence="2" id="KW-1185">Reference proteome</keyword>
<comment type="caution">
    <text evidence="1">The sequence shown here is derived from an EMBL/GenBank/DDBJ whole genome shotgun (WGS) entry which is preliminary data.</text>
</comment>
<dbReference type="PANTHER" id="PTHR10663:SF388">
    <property type="entry name" value="GOLGI-SPECIFIC BREFELDIN A-RESISTANCE GUANINE NUCLEOTIDE EXCHANGE FACTOR 1"/>
    <property type="match status" value="1"/>
</dbReference>
<dbReference type="AlphaFoldDB" id="A0A7J6VFZ8"/>